<accession>A0ABT5NV58</accession>
<keyword evidence="3" id="KW-1185">Reference proteome</keyword>
<name>A0ABT5NV58_9PSED</name>
<dbReference type="EMBL" id="JAMDGY010000049">
    <property type="protein sequence ID" value="MDD0992060.1"/>
    <property type="molecule type" value="Genomic_DNA"/>
</dbReference>
<organism evidence="2 3">
    <name type="scientific">Pseudomonas fontis</name>
    <dbReference type="NCBI Taxonomy" id="2942633"/>
    <lineage>
        <taxon>Bacteria</taxon>
        <taxon>Pseudomonadati</taxon>
        <taxon>Pseudomonadota</taxon>
        <taxon>Gammaproteobacteria</taxon>
        <taxon>Pseudomonadales</taxon>
        <taxon>Pseudomonadaceae</taxon>
        <taxon>Pseudomonas</taxon>
    </lineage>
</organism>
<evidence type="ECO:0000313" key="3">
    <source>
        <dbReference type="Proteomes" id="UP001148203"/>
    </source>
</evidence>
<evidence type="ECO:0000256" key="1">
    <source>
        <dbReference type="SAM" id="MobiDB-lite"/>
    </source>
</evidence>
<evidence type="ECO:0000313" key="2">
    <source>
        <dbReference type="EMBL" id="MDD0992060.1"/>
    </source>
</evidence>
<gene>
    <name evidence="2" type="ORF">M5G11_16130</name>
</gene>
<protein>
    <submittedName>
        <fullName evidence="2">Uncharacterized protein</fullName>
    </submittedName>
</protein>
<proteinExistence type="predicted"/>
<sequence>MIGLIGYGSAANMMSVGVVVPGVAVAVTPIARPVEEGIKESLSSLAKQLSAAVARAEQRDSSLSRDQLFKKAEEVWSRLQGITYTAYRELHDAEVPSSGDPERLARAEAATIFMHGKGSNPFSGLSPKELAAIAYDESGDFTVNERNAALSESYRQQSEWNQKIAARMRDESAQTGQIVESLKEILGHYQGMPAIELARYGMDVIQNTQRQIDEESLEGPTSTAKMLTLFELLSKQRLNPPDSSDEQQAADKAPLPSAGPQR</sequence>
<dbReference type="RefSeq" id="WP_273910603.1">
    <property type="nucleotide sequence ID" value="NZ_JAMDGX010000030.1"/>
</dbReference>
<reference evidence="2 3" key="1">
    <citation type="submission" date="2022-05" db="EMBL/GenBank/DDBJ databases">
        <title>Novel Pseudomonas spp. Isolated from a Rainbow Trout Aquaculture Facility.</title>
        <authorList>
            <person name="Testerman T."/>
            <person name="Graf J."/>
        </authorList>
    </citation>
    <scope>NUCLEOTIDE SEQUENCE [LARGE SCALE GENOMIC DNA]</scope>
    <source>
        <strain evidence="2 3">ID681</strain>
    </source>
</reference>
<feature type="region of interest" description="Disordered" evidence="1">
    <location>
        <begin position="235"/>
        <end position="262"/>
    </location>
</feature>
<comment type="caution">
    <text evidence="2">The sequence shown here is derived from an EMBL/GenBank/DDBJ whole genome shotgun (WGS) entry which is preliminary data.</text>
</comment>
<dbReference type="Proteomes" id="UP001148203">
    <property type="component" value="Unassembled WGS sequence"/>
</dbReference>